<keyword evidence="5" id="KW-1185">Reference proteome</keyword>
<dbReference type="Gene3D" id="3.40.50.1820">
    <property type="entry name" value="alpha/beta hydrolase"/>
    <property type="match status" value="1"/>
</dbReference>
<dbReference type="PANTHER" id="PTHR48081">
    <property type="entry name" value="AB HYDROLASE SUPERFAMILY PROTEIN C4A8.06C"/>
    <property type="match status" value="1"/>
</dbReference>
<evidence type="ECO:0000313" key="5">
    <source>
        <dbReference type="Proteomes" id="UP001197247"/>
    </source>
</evidence>
<dbReference type="RefSeq" id="WP_214154471.1">
    <property type="nucleotide sequence ID" value="NZ_JAHBAY010000002.1"/>
</dbReference>
<dbReference type="SUPFAM" id="SSF53474">
    <property type="entry name" value="alpha/beta-Hydrolases"/>
    <property type="match status" value="1"/>
</dbReference>
<dbReference type="InterPro" id="IPR050300">
    <property type="entry name" value="GDXG_lipolytic_enzyme"/>
</dbReference>
<comment type="caution">
    <text evidence="4">The sequence shown here is derived from an EMBL/GenBank/DDBJ whole genome shotgun (WGS) entry which is preliminary data.</text>
</comment>
<reference evidence="4 5" key="1">
    <citation type="submission" date="2021-05" db="EMBL/GenBank/DDBJ databases">
        <title>Kineosporia and Streptomyces sp. nov. two new marine actinobacteria isolated from Coral.</title>
        <authorList>
            <person name="Buangrab K."/>
            <person name="Sutthacheep M."/>
            <person name="Yeemin T."/>
            <person name="Harunari E."/>
            <person name="Igarashi Y."/>
            <person name="Kanchanasin P."/>
            <person name="Tanasupawat S."/>
            <person name="Phongsopitanun W."/>
        </authorList>
    </citation>
    <scope>NUCLEOTIDE SEQUENCE [LARGE SCALE GENOMIC DNA]</scope>
    <source>
        <strain evidence="4 5">J2-2</strain>
    </source>
</reference>
<evidence type="ECO:0000313" key="4">
    <source>
        <dbReference type="EMBL" id="MBT0768164.1"/>
    </source>
</evidence>
<name>A0ABS5TCL6_9ACTN</name>
<sequence length="258" mass="27405">MTPATPGVPEPEREPEPDLDLTHVPTPRPGPRPAVLVLPGGAYGHHGPHEGEPVARWLAGLGLHAFVLRYRVSPHRHPAPLDDAVRALARIRSRAGDLGVDAGRVGVLGFSAGGHLAASLANTAAPPDLSVLAYPVISFTDEPHEGSVHHLLGEPVTTRQRLEHSAELHVSATTPPAFVWHTADDPAVPVGHSLRYVAALAAAGVPAELHVFPSGRHGLGLSGEAPYVAHWTRLCERWLATFGWTEMDQAMGQEPARS</sequence>
<organism evidence="4 5">
    <name type="scientific">Kineosporia corallincola</name>
    <dbReference type="NCBI Taxonomy" id="2835133"/>
    <lineage>
        <taxon>Bacteria</taxon>
        <taxon>Bacillati</taxon>
        <taxon>Actinomycetota</taxon>
        <taxon>Actinomycetes</taxon>
        <taxon>Kineosporiales</taxon>
        <taxon>Kineosporiaceae</taxon>
        <taxon>Kineosporia</taxon>
    </lineage>
</organism>
<feature type="region of interest" description="Disordered" evidence="2">
    <location>
        <begin position="1"/>
        <end position="33"/>
    </location>
</feature>
<evidence type="ECO:0000259" key="3">
    <source>
        <dbReference type="Pfam" id="PF07859"/>
    </source>
</evidence>
<protein>
    <submittedName>
        <fullName evidence="4">Alpha/beta hydrolase</fullName>
    </submittedName>
</protein>
<dbReference type="InterPro" id="IPR029058">
    <property type="entry name" value="AB_hydrolase_fold"/>
</dbReference>
<dbReference type="InterPro" id="IPR013094">
    <property type="entry name" value="AB_hydrolase_3"/>
</dbReference>
<dbReference type="Pfam" id="PF07859">
    <property type="entry name" value="Abhydrolase_3"/>
    <property type="match status" value="1"/>
</dbReference>
<evidence type="ECO:0000256" key="2">
    <source>
        <dbReference type="SAM" id="MobiDB-lite"/>
    </source>
</evidence>
<dbReference type="GO" id="GO:0016787">
    <property type="term" value="F:hydrolase activity"/>
    <property type="evidence" value="ECO:0007669"/>
    <property type="project" value="UniProtKB-KW"/>
</dbReference>
<evidence type="ECO:0000256" key="1">
    <source>
        <dbReference type="ARBA" id="ARBA00022801"/>
    </source>
</evidence>
<dbReference type="EMBL" id="JAHBAY010000002">
    <property type="protein sequence ID" value="MBT0768164.1"/>
    <property type="molecule type" value="Genomic_DNA"/>
</dbReference>
<keyword evidence="1 4" id="KW-0378">Hydrolase</keyword>
<proteinExistence type="predicted"/>
<dbReference type="PANTHER" id="PTHR48081:SF6">
    <property type="entry name" value="PEPTIDASE S9 PROLYL OLIGOPEPTIDASE CATALYTIC DOMAIN-CONTAINING PROTEIN"/>
    <property type="match status" value="1"/>
</dbReference>
<feature type="domain" description="Alpha/beta hydrolase fold-3" evidence="3">
    <location>
        <begin position="38"/>
        <end position="218"/>
    </location>
</feature>
<gene>
    <name evidence="4" type="ORF">KIH74_04475</name>
</gene>
<accession>A0ABS5TCL6</accession>
<dbReference type="Proteomes" id="UP001197247">
    <property type="component" value="Unassembled WGS sequence"/>
</dbReference>